<gene>
    <name evidence="2" type="ORF">MY490_10850</name>
</gene>
<evidence type="ECO:0000313" key="2">
    <source>
        <dbReference type="EMBL" id="UPM56291.1"/>
    </source>
</evidence>
<keyword evidence="2" id="KW-0436">Ligase</keyword>
<dbReference type="Gene3D" id="3.90.1490.10">
    <property type="entry name" value="putative n-type atp pyrophosphatase, domain 2"/>
    <property type="match status" value="1"/>
</dbReference>
<sequence length="232" mass="26299">MVIAINKKKIAVSFSGKDSTLALHDLLHSDEFEVVVLIASVTEGFNRTSIHGVRIELLEAQANSIGLPLKKIWIPENCSNQKYQEIMTKVNLELKEQGIECIAFGDLFLEDVRKYREEMLKPLGIKPIFPLWGQGTTNVIERFISLGYKTIITCVDLTRLSEEFSGKEIDFRLIYELPKEVDPCGENGEYHSFVFDGPIFNNPIQFGIGEKKLTADVYTGEIRFCYTDLILA</sequence>
<name>A0ABY4JR25_9BACI</name>
<organism evidence="2 3">
    <name type="scientific">Gottfriedia acidiceleris</name>
    <dbReference type="NCBI Taxonomy" id="371036"/>
    <lineage>
        <taxon>Bacteria</taxon>
        <taxon>Bacillati</taxon>
        <taxon>Bacillota</taxon>
        <taxon>Bacilli</taxon>
        <taxon>Bacillales</taxon>
        <taxon>Bacillaceae</taxon>
        <taxon>Gottfriedia</taxon>
    </lineage>
</organism>
<dbReference type="NCBIfam" id="TIGR00290">
    <property type="entry name" value="MJ0570_dom"/>
    <property type="match status" value="1"/>
</dbReference>
<accession>A0ABY4JR25</accession>
<dbReference type="Pfam" id="PF01902">
    <property type="entry name" value="Diphthami_syn_2"/>
    <property type="match status" value="1"/>
</dbReference>
<dbReference type="InterPro" id="IPR002761">
    <property type="entry name" value="Diphthami_syn_dom"/>
</dbReference>
<feature type="domain" description="Diphthamide synthase" evidence="1">
    <location>
        <begin position="9"/>
        <end position="212"/>
    </location>
</feature>
<dbReference type="CDD" id="cd01994">
    <property type="entry name" value="AANH_PF0828-like"/>
    <property type="match status" value="1"/>
</dbReference>
<evidence type="ECO:0000259" key="1">
    <source>
        <dbReference type="Pfam" id="PF01902"/>
    </source>
</evidence>
<dbReference type="Proteomes" id="UP000830639">
    <property type="component" value="Chromosome"/>
</dbReference>
<keyword evidence="3" id="KW-1185">Reference proteome</keyword>
<dbReference type="InterPro" id="IPR014729">
    <property type="entry name" value="Rossmann-like_a/b/a_fold"/>
</dbReference>
<dbReference type="Gene3D" id="3.40.50.620">
    <property type="entry name" value="HUPs"/>
    <property type="match status" value="1"/>
</dbReference>
<protein>
    <submittedName>
        <fullName evidence="2">Diphthine--ammonia ligase</fullName>
        <ecNumber evidence="2">6.3.1.14</ecNumber>
    </submittedName>
</protein>
<evidence type="ECO:0000313" key="3">
    <source>
        <dbReference type="Proteomes" id="UP000830639"/>
    </source>
</evidence>
<proteinExistence type="predicted"/>
<dbReference type="SUPFAM" id="SSF52402">
    <property type="entry name" value="Adenine nucleotide alpha hydrolases-like"/>
    <property type="match status" value="1"/>
</dbReference>
<dbReference type="EMBL" id="CP096034">
    <property type="protein sequence ID" value="UPM56291.1"/>
    <property type="molecule type" value="Genomic_DNA"/>
</dbReference>
<reference evidence="2 3" key="1">
    <citation type="submission" date="2022-04" db="EMBL/GenBank/DDBJ databases">
        <title>Mechanism of arsenic methylation and mitigation arsenic toxicity by Bacillus sp. LH14 from an Arsenic-Contaminated Paddy Soil.</title>
        <authorList>
            <person name="Wang D."/>
        </authorList>
    </citation>
    <scope>NUCLEOTIDE SEQUENCE [LARGE SCALE GENOMIC DNA]</scope>
    <source>
        <strain evidence="2 3">LH14</strain>
    </source>
</reference>
<dbReference type="RefSeq" id="WP_248269196.1">
    <property type="nucleotide sequence ID" value="NZ_CP096034.1"/>
</dbReference>
<dbReference type="EC" id="6.3.1.14" evidence="2"/>
<dbReference type="GO" id="GO:0017178">
    <property type="term" value="F:diphthine-ammonia ligase activity"/>
    <property type="evidence" value="ECO:0007669"/>
    <property type="project" value="UniProtKB-EC"/>
</dbReference>